<organism evidence="2 3">
    <name type="scientific">Rotaria magnacalcarata</name>
    <dbReference type="NCBI Taxonomy" id="392030"/>
    <lineage>
        <taxon>Eukaryota</taxon>
        <taxon>Metazoa</taxon>
        <taxon>Spiralia</taxon>
        <taxon>Gnathifera</taxon>
        <taxon>Rotifera</taxon>
        <taxon>Eurotatoria</taxon>
        <taxon>Bdelloidea</taxon>
        <taxon>Philodinida</taxon>
        <taxon>Philodinidae</taxon>
        <taxon>Rotaria</taxon>
    </lineage>
</organism>
<accession>A0A8S2WSN3</accession>
<proteinExistence type="predicted"/>
<name>A0A8S2WSN3_9BILA</name>
<dbReference type="EMBL" id="CAJOBJ010070896">
    <property type="protein sequence ID" value="CAF4459842.1"/>
    <property type="molecule type" value="Genomic_DNA"/>
</dbReference>
<evidence type="ECO:0000313" key="3">
    <source>
        <dbReference type="Proteomes" id="UP000681720"/>
    </source>
</evidence>
<gene>
    <name evidence="2" type="ORF">GIL414_LOCUS32815</name>
</gene>
<protein>
    <submittedName>
        <fullName evidence="2">Uncharacterized protein</fullName>
    </submittedName>
</protein>
<feature type="non-terminal residue" evidence="2">
    <location>
        <position position="158"/>
    </location>
</feature>
<reference evidence="2" key="1">
    <citation type="submission" date="2021-02" db="EMBL/GenBank/DDBJ databases">
        <authorList>
            <person name="Nowell W R."/>
        </authorList>
    </citation>
    <scope>NUCLEOTIDE SEQUENCE</scope>
</reference>
<feature type="transmembrane region" description="Helical" evidence="1">
    <location>
        <begin position="115"/>
        <end position="138"/>
    </location>
</feature>
<keyword evidence="1" id="KW-1133">Transmembrane helix</keyword>
<comment type="caution">
    <text evidence="2">The sequence shown here is derived from an EMBL/GenBank/DDBJ whole genome shotgun (WGS) entry which is preliminary data.</text>
</comment>
<evidence type="ECO:0000313" key="2">
    <source>
        <dbReference type="EMBL" id="CAF4459842.1"/>
    </source>
</evidence>
<dbReference type="Proteomes" id="UP000681720">
    <property type="component" value="Unassembled WGS sequence"/>
</dbReference>
<dbReference type="AlphaFoldDB" id="A0A8S2WSN3"/>
<evidence type="ECO:0000256" key="1">
    <source>
        <dbReference type="SAM" id="Phobius"/>
    </source>
</evidence>
<keyword evidence="1" id="KW-0472">Membrane</keyword>
<sequence length="158" mass="17951">MHRIHSSIPYDILHGIDLSANVTSIFAYLSYFPPPPPVIPSPPPQRSWTCSARSLSSSSCLVADDLNPPSLRAYVPLINNNQSYLSRNASHIDKNVHQNFKSTSILDFFQNQLPFILLIIIFLTIFIFVIFLLVIFLCKQCKRQSQSTSNSRMETHNN</sequence>
<keyword evidence="1" id="KW-0812">Transmembrane</keyword>